<feature type="compositionally biased region" description="Acidic residues" evidence="1">
    <location>
        <begin position="66"/>
        <end position="87"/>
    </location>
</feature>
<dbReference type="GO" id="GO:0001181">
    <property type="term" value="F:RNA polymerase I general transcription initiation factor activity"/>
    <property type="evidence" value="ECO:0007669"/>
    <property type="project" value="InterPro"/>
</dbReference>
<proteinExistence type="predicted"/>
<dbReference type="RefSeq" id="XP_003959784.1">
    <property type="nucleotide sequence ID" value="XM_003959735.1"/>
</dbReference>
<feature type="compositionally biased region" description="Acidic residues" evidence="1">
    <location>
        <begin position="408"/>
        <end position="425"/>
    </location>
</feature>
<dbReference type="InterPro" id="IPR053029">
    <property type="entry name" value="RNA_pol_I-specific_init_factor"/>
</dbReference>
<dbReference type="GeneID" id="13886857"/>
<dbReference type="EMBL" id="HE650832">
    <property type="protein sequence ID" value="CCF60649.1"/>
    <property type="molecule type" value="Genomic_DNA"/>
</dbReference>
<dbReference type="GO" id="GO:0042790">
    <property type="term" value="P:nucleolar large rRNA transcription by RNA polymerase I"/>
    <property type="evidence" value="ECO:0007669"/>
    <property type="project" value="EnsemblFungi"/>
</dbReference>
<protein>
    <recommendedName>
        <fullName evidence="4">RNA polymerase I-specific transcription initiation factor RRN11</fullName>
    </recommendedName>
</protein>
<dbReference type="GO" id="GO:0070860">
    <property type="term" value="C:RNA polymerase I core factor complex"/>
    <property type="evidence" value="ECO:0007669"/>
    <property type="project" value="EnsemblFungi"/>
</dbReference>
<dbReference type="GO" id="GO:0001164">
    <property type="term" value="F:RNA polymerase I core promoter sequence-specific DNA binding"/>
    <property type="evidence" value="ECO:0007669"/>
    <property type="project" value="EnsemblFungi"/>
</dbReference>
<dbReference type="PANTHER" id="PTHR28244">
    <property type="entry name" value="RNA POLYMERASE I-SPECIFIC TRANSCRIPTION INITIATION FACTOR RRN11"/>
    <property type="match status" value="1"/>
</dbReference>
<evidence type="ECO:0000313" key="3">
    <source>
        <dbReference type="Proteomes" id="UP000005220"/>
    </source>
</evidence>
<feature type="region of interest" description="Disordered" evidence="1">
    <location>
        <begin position="407"/>
        <end position="426"/>
    </location>
</feature>
<evidence type="ECO:0000313" key="2">
    <source>
        <dbReference type="EMBL" id="CCF60649.1"/>
    </source>
</evidence>
<name>H2B1Z9_KAZAF</name>
<gene>
    <name evidence="2" type="primary">KAFR0L00420</name>
    <name evidence="2" type="ORF">KAFR_0L00420</name>
</gene>
<evidence type="ECO:0000256" key="1">
    <source>
        <dbReference type="SAM" id="MobiDB-lite"/>
    </source>
</evidence>
<dbReference type="AlphaFoldDB" id="H2B1Z9"/>
<dbReference type="OrthoDB" id="2159786at2759"/>
<dbReference type="STRING" id="1071382.H2B1Z9"/>
<feature type="region of interest" description="Disordered" evidence="1">
    <location>
        <begin position="65"/>
        <end position="87"/>
    </location>
</feature>
<keyword evidence="3" id="KW-1185">Reference proteome</keyword>
<dbReference type="GO" id="GO:0017025">
    <property type="term" value="F:TBP-class protein binding"/>
    <property type="evidence" value="ECO:0007669"/>
    <property type="project" value="EnsemblFungi"/>
</dbReference>
<sequence length="460" mass="55172">MFEIPVNVNSKTLSNERKLRYRYINQFTRRFERKDDRNGMITPETSEDELQQRKKRDWLHVIGEYGSDDDERSGGQQDDEEEEEEVIDEDYNLNNEERKFFKKIDKPQETYEHWPSHRKKTRIQRDILTYHRYNKVSRYVERKMANSLVHVSSKNRYHFKCKIDGMEIVEPLHKGATNFQLKQIETLTNLLYLNVNRGNWEIAYKIFAMLIRIPKVDIRSVWNVGNRILYEKDKLRSLEFLEWMSSVYSTRVTFIQGINYRFDPVFRSGSKNHTPKYTLQWLWNSLLEYTEQLFENDDENIDKLIDKIAEMVLIPPFMDDPEIWFIYSMCHMVKADFLSSKFDTHSVGSMRDISMNQVIQHINDVKRYLNVCKEKSQGQYESNEMIITKQLKAFEVRLYKEPVFPLEPENDLDGDNEEEVDESNVFEDSANYFEFDDTQEQLNDLDTQQYFHDTDDSSSS</sequence>
<dbReference type="KEGG" id="kaf:KAFR_0L00420"/>
<dbReference type="Proteomes" id="UP000005220">
    <property type="component" value="Chromosome 12"/>
</dbReference>
<dbReference type="eggNOG" id="ENOG502R1IK">
    <property type="taxonomic scope" value="Eukaryota"/>
</dbReference>
<dbReference type="PANTHER" id="PTHR28244:SF1">
    <property type="entry name" value="RNA POLYMERASE I-SPECIFIC TRANSCRIPTION INITIATION FACTOR RRN11"/>
    <property type="match status" value="1"/>
</dbReference>
<organism evidence="2 3">
    <name type="scientific">Kazachstania africana (strain ATCC 22294 / BCRC 22015 / CBS 2517 / CECT 1963 / NBRC 1671 / NRRL Y-8276)</name>
    <name type="common">Yeast</name>
    <name type="synonym">Kluyveromyces africanus</name>
    <dbReference type="NCBI Taxonomy" id="1071382"/>
    <lineage>
        <taxon>Eukaryota</taxon>
        <taxon>Fungi</taxon>
        <taxon>Dikarya</taxon>
        <taxon>Ascomycota</taxon>
        <taxon>Saccharomycotina</taxon>
        <taxon>Saccharomycetes</taxon>
        <taxon>Saccharomycetales</taxon>
        <taxon>Saccharomycetaceae</taxon>
        <taxon>Kazachstania</taxon>
    </lineage>
</organism>
<dbReference type="FunCoup" id="H2B1Z9">
    <property type="interactions" value="97"/>
</dbReference>
<accession>H2B1Z9</accession>
<evidence type="ECO:0008006" key="4">
    <source>
        <dbReference type="Google" id="ProtNLM"/>
    </source>
</evidence>
<dbReference type="InterPro" id="IPR007224">
    <property type="entry name" value="TIF_Rrn11"/>
</dbReference>
<dbReference type="Pfam" id="PF04090">
    <property type="entry name" value="Rrn11"/>
    <property type="match status" value="1"/>
</dbReference>
<dbReference type="HOGENOM" id="CLU_034126_0_0_1"/>
<reference evidence="2 3" key="1">
    <citation type="journal article" date="2011" name="Proc. Natl. Acad. Sci. U.S.A.">
        <title>Evolutionary erosion of yeast sex chromosomes by mating-type switching accidents.</title>
        <authorList>
            <person name="Gordon J.L."/>
            <person name="Armisen D."/>
            <person name="Proux-Wera E."/>
            <person name="Oheigeartaigh S.S."/>
            <person name="Byrne K.P."/>
            <person name="Wolfe K.H."/>
        </authorList>
    </citation>
    <scope>NUCLEOTIDE SEQUENCE [LARGE SCALE GENOMIC DNA]</scope>
    <source>
        <strain evidence="3">ATCC 22294 / BCRC 22015 / CBS 2517 / CECT 1963 / NBRC 1671 / NRRL Y-8276</strain>
    </source>
</reference>
<dbReference type="InParanoid" id="H2B1Z9"/>